<proteinExistence type="predicted"/>
<protein>
    <submittedName>
        <fullName evidence="1">Beta-1,4 N-acetylgalactosaminyltransferase 2 (Trinotate prediction)</fullName>
    </submittedName>
</protein>
<keyword evidence="1" id="KW-0808">Transferase</keyword>
<sequence>MLLEMKNRFPPLDQKYVLMIDENFMFDERSDLVKLVSILESTDALIVGGEYSVDGLTYCDYFGIFYTSTDQNNTSLIRLSGEVYEKINGVENCYRVGVMKKFFVAKQTVYF</sequence>
<reference evidence="1" key="1">
    <citation type="submission" date="2018-11" db="EMBL/GenBank/DDBJ databases">
        <title>Myxobolus squamalis genome and transcriptome.</title>
        <authorList>
            <person name="Yahalomi D."/>
            <person name="Atkinson S.D."/>
            <person name="Neuhof M."/>
            <person name="Chang E.S."/>
            <person name="Philippe H."/>
            <person name="Cartwright P."/>
            <person name="Bartholomew J.L."/>
            <person name="Huchon D."/>
        </authorList>
    </citation>
    <scope>NUCLEOTIDE SEQUENCE</scope>
    <source>
        <strain evidence="1">71B08</strain>
        <tissue evidence="1">Whole</tissue>
    </source>
</reference>
<dbReference type="GO" id="GO:0016740">
    <property type="term" value="F:transferase activity"/>
    <property type="evidence" value="ECO:0007669"/>
    <property type="project" value="UniProtKB-KW"/>
</dbReference>
<accession>A0A6B2G4R2</accession>
<dbReference type="AlphaFoldDB" id="A0A6B2G4R2"/>
<dbReference type="EMBL" id="GHBR01007279">
    <property type="protein sequence ID" value="NDJ98984.1"/>
    <property type="molecule type" value="Transcribed_RNA"/>
</dbReference>
<evidence type="ECO:0000313" key="1">
    <source>
        <dbReference type="EMBL" id="NDJ98984.1"/>
    </source>
</evidence>
<name>A0A6B2G4R2_MYXSQ</name>
<organism evidence="1">
    <name type="scientific">Myxobolus squamalis</name>
    <name type="common">Myxosporean</name>
    <dbReference type="NCBI Taxonomy" id="59785"/>
    <lineage>
        <taxon>Eukaryota</taxon>
        <taxon>Metazoa</taxon>
        <taxon>Cnidaria</taxon>
        <taxon>Myxozoa</taxon>
        <taxon>Myxosporea</taxon>
        <taxon>Bivalvulida</taxon>
        <taxon>Platysporina</taxon>
        <taxon>Myxobolidae</taxon>
        <taxon>Myxobolus</taxon>
    </lineage>
</organism>